<dbReference type="Proteomes" id="UP000325315">
    <property type="component" value="Unassembled WGS sequence"/>
</dbReference>
<dbReference type="OrthoDB" id="1738613at2759"/>
<dbReference type="PANTHER" id="PTHR45835">
    <property type="entry name" value="YALI0A06105P"/>
    <property type="match status" value="1"/>
</dbReference>
<accession>A0A5B6WUC4</accession>
<evidence type="ECO:0000259" key="1">
    <source>
        <dbReference type="Pfam" id="PF17921"/>
    </source>
</evidence>
<dbReference type="InterPro" id="IPR036397">
    <property type="entry name" value="RNaseH_sf"/>
</dbReference>
<evidence type="ECO:0000313" key="2">
    <source>
        <dbReference type="EMBL" id="KAA3484475.1"/>
    </source>
</evidence>
<keyword evidence="3" id="KW-1185">Reference proteome</keyword>
<name>A0A5B6WUC4_9ROSI</name>
<dbReference type="Pfam" id="PF17921">
    <property type="entry name" value="Integrase_H2C2"/>
    <property type="match status" value="1"/>
</dbReference>
<gene>
    <name evidence="2" type="ORF">EPI10_006558</name>
</gene>
<evidence type="ECO:0000313" key="3">
    <source>
        <dbReference type="Proteomes" id="UP000325315"/>
    </source>
</evidence>
<dbReference type="GO" id="GO:0003676">
    <property type="term" value="F:nucleic acid binding"/>
    <property type="evidence" value="ECO:0007669"/>
    <property type="project" value="InterPro"/>
</dbReference>
<dbReference type="InterPro" id="IPR041588">
    <property type="entry name" value="Integrase_H2C2"/>
</dbReference>
<dbReference type="EMBL" id="SMMG02000002">
    <property type="protein sequence ID" value="KAA3484475.1"/>
    <property type="molecule type" value="Genomic_DNA"/>
</dbReference>
<sequence>MLSVEVLNTRLTLSDDGSVVAELRARPLFLQQICEAQKCDEELQVKKNQCESTSDSDFQIEVNDCLMFRGRICIPRDAELIQKILHEAHSGCLSVHPGNTKMYNDLKKLYRWSGMKRDISEFVSRCLICQQVKVKHQVPSGLLQPVMVPEWKWDRITMDFVMGLPLTPKKKDVVWVVVDRLTKLAHFIPVHRDLRFMSRFWKRLQEALGTKLNFSTAFYLQIDGQSERTI</sequence>
<feature type="domain" description="Integrase zinc-binding" evidence="1">
    <location>
        <begin position="78"/>
        <end position="134"/>
    </location>
</feature>
<dbReference type="SUPFAM" id="SSF53098">
    <property type="entry name" value="Ribonuclease H-like"/>
    <property type="match status" value="1"/>
</dbReference>
<proteinExistence type="predicted"/>
<dbReference type="AlphaFoldDB" id="A0A5B6WUC4"/>
<dbReference type="InterPro" id="IPR012337">
    <property type="entry name" value="RNaseH-like_sf"/>
</dbReference>
<dbReference type="Gene3D" id="1.10.340.70">
    <property type="match status" value="1"/>
</dbReference>
<organism evidence="2 3">
    <name type="scientific">Gossypium australe</name>
    <dbReference type="NCBI Taxonomy" id="47621"/>
    <lineage>
        <taxon>Eukaryota</taxon>
        <taxon>Viridiplantae</taxon>
        <taxon>Streptophyta</taxon>
        <taxon>Embryophyta</taxon>
        <taxon>Tracheophyta</taxon>
        <taxon>Spermatophyta</taxon>
        <taxon>Magnoliopsida</taxon>
        <taxon>eudicotyledons</taxon>
        <taxon>Gunneridae</taxon>
        <taxon>Pentapetalae</taxon>
        <taxon>rosids</taxon>
        <taxon>malvids</taxon>
        <taxon>Malvales</taxon>
        <taxon>Malvaceae</taxon>
        <taxon>Malvoideae</taxon>
        <taxon>Gossypium</taxon>
    </lineage>
</organism>
<protein>
    <submittedName>
        <fullName evidence="2">Integrase</fullName>
    </submittedName>
</protein>
<comment type="caution">
    <text evidence="2">The sequence shown here is derived from an EMBL/GenBank/DDBJ whole genome shotgun (WGS) entry which is preliminary data.</text>
</comment>
<reference evidence="3" key="1">
    <citation type="journal article" date="2019" name="Plant Biotechnol. J.">
        <title>Genome sequencing of the Australian wild diploid species Gossypium australe highlights disease resistance and delayed gland morphogenesis.</title>
        <authorList>
            <person name="Cai Y."/>
            <person name="Cai X."/>
            <person name="Wang Q."/>
            <person name="Wang P."/>
            <person name="Zhang Y."/>
            <person name="Cai C."/>
            <person name="Xu Y."/>
            <person name="Wang K."/>
            <person name="Zhou Z."/>
            <person name="Wang C."/>
            <person name="Geng S."/>
            <person name="Li B."/>
            <person name="Dong Q."/>
            <person name="Hou Y."/>
            <person name="Wang H."/>
            <person name="Ai P."/>
            <person name="Liu Z."/>
            <person name="Yi F."/>
            <person name="Sun M."/>
            <person name="An G."/>
            <person name="Cheng J."/>
            <person name="Zhang Y."/>
            <person name="Shi Q."/>
            <person name="Xie Y."/>
            <person name="Shi X."/>
            <person name="Chang Y."/>
            <person name="Huang F."/>
            <person name="Chen Y."/>
            <person name="Hong S."/>
            <person name="Mi L."/>
            <person name="Sun Q."/>
            <person name="Zhang L."/>
            <person name="Zhou B."/>
            <person name="Peng R."/>
            <person name="Zhang X."/>
            <person name="Liu F."/>
        </authorList>
    </citation>
    <scope>NUCLEOTIDE SEQUENCE [LARGE SCALE GENOMIC DNA]</scope>
    <source>
        <strain evidence="3">cv. PA1801</strain>
    </source>
</reference>
<dbReference type="Gene3D" id="3.30.420.10">
    <property type="entry name" value="Ribonuclease H-like superfamily/Ribonuclease H"/>
    <property type="match status" value="1"/>
</dbReference>
<dbReference type="PANTHER" id="PTHR45835:SF87">
    <property type="entry name" value="RNA-DIRECTED DNA POLYMERASE"/>
    <property type="match status" value="1"/>
</dbReference>